<reference evidence="1" key="1">
    <citation type="journal article" date="2014" name="Front. Microbiol.">
        <title>High frequency of phylogenetically diverse reductive dehalogenase-homologous genes in deep subseafloor sedimentary metagenomes.</title>
        <authorList>
            <person name="Kawai M."/>
            <person name="Futagami T."/>
            <person name="Toyoda A."/>
            <person name="Takaki Y."/>
            <person name="Nishi S."/>
            <person name="Hori S."/>
            <person name="Arai W."/>
            <person name="Tsubouchi T."/>
            <person name="Morono Y."/>
            <person name="Uchiyama I."/>
            <person name="Ito T."/>
            <person name="Fujiyama A."/>
            <person name="Inagaki F."/>
            <person name="Takami H."/>
        </authorList>
    </citation>
    <scope>NUCLEOTIDE SEQUENCE</scope>
    <source>
        <strain evidence="1">Expedition CK06-06</strain>
    </source>
</reference>
<comment type="caution">
    <text evidence="1">The sequence shown here is derived from an EMBL/GenBank/DDBJ whole genome shotgun (WGS) entry which is preliminary data.</text>
</comment>
<name>X0XYV0_9ZZZZ</name>
<organism evidence="1">
    <name type="scientific">marine sediment metagenome</name>
    <dbReference type="NCBI Taxonomy" id="412755"/>
    <lineage>
        <taxon>unclassified sequences</taxon>
        <taxon>metagenomes</taxon>
        <taxon>ecological metagenomes</taxon>
    </lineage>
</organism>
<sequence>MKYLKFNFKDIEHGKDFRFGYRKTSRESGLIVRVKKEARRPIKVSLAHFSRY</sequence>
<gene>
    <name evidence="1" type="ORF">S01H1_62269</name>
</gene>
<proteinExistence type="predicted"/>
<dbReference type="EMBL" id="BARS01040889">
    <property type="protein sequence ID" value="GAG40362.1"/>
    <property type="molecule type" value="Genomic_DNA"/>
</dbReference>
<accession>X0XYV0</accession>
<protein>
    <submittedName>
        <fullName evidence="1">Uncharacterized protein</fullName>
    </submittedName>
</protein>
<dbReference type="AlphaFoldDB" id="X0XYV0"/>
<evidence type="ECO:0000313" key="1">
    <source>
        <dbReference type="EMBL" id="GAG40362.1"/>
    </source>
</evidence>